<dbReference type="GO" id="GO:0016491">
    <property type="term" value="F:oxidoreductase activity"/>
    <property type="evidence" value="ECO:0007669"/>
    <property type="project" value="UniProtKB-KW"/>
</dbReference>
<sequence>MVIEEFGVAPEVREVPDPAPTPDGVVVRVAATGLCRSDWHGWQGHDPDIRLPHVPGHEFAGVVVAVGAEVRGWRPGDRVTAPFVCACGRCPSCLAGDQQVCERQTQPGFTGWGSFAEHVAVRDADVNLVRLPDDLDDLTAAALGCRFATAFRAVVGQGRVAAGEWVAVHGCGGVGLSAVMIAAASGARVVAVDVAPAALELARRCGAAVCLDGAALGGPGAVAAAVREATGGGAHLSLDALGSDATCVASVESLRRRGRHVQVGLLPAAQGRPALPMDLVIAYELELRGSHGMPAHAYPEMLRLVTAGVLRPGELVTRTIDLAAAPQALATMDRPTAAGMCLIRP</sequence>
<keyword evidence="8" id="KW-1185">Reference proteome</keyword>
<evidence type="ECO:0000256" key="4">
    <source>
        <dbReference type="ARBA" id="ARBA00023002"/>
    </source>
</evidence>
<dbReference type="Pfam" id="PF08240">
    <property type="entry name" value="ADH_N"/>
    <property type="match status" value="1"/>
</dbReference>
<keyword evidence="4" id="KW-0560">Oxidoreductase</keyword>
<dbReference type="InterPro" id="IPR050129">
    <property type="entry name" value="Zn_alcohol_dh"/>
</dbReference>
<dbReference type="PANTHER" id="PTHR43401">
    <property type="entry name" value="L-THREONINE 3-DEHYDROGENASE"/>
    <property type="match status" value="1"/>
</dbReference>
<comment type="similarity">
    <text evidence="5">Belongs to the zinc-containing alcohol dehydrogenase family.</text>
</comment>
<feature type="domain" description="Enoyl reductase (ER)" evidence="6">
    <location>
        <begin position="7"/>
        <end position="343"/>
    </location>
</feature>
<evidence type="ECO:0000313" key="8">
    <source>
        <dbReference type="Proteomes" id="UP000199558"/>
    </source>
</evidence>
<proteinExistence type="inferred from homology"/>
<dbReference type="SUPFAM" id="SSF50129">
    <property type="entry name" value="GroES-like"/>
    <property type="match status" value="1"/>
</dbReference>
<evidence type="ECO:0000256" key="3">
    <source>
        <dbReference type="ARBA" id="ARBA00022833"/>
    </source>
</evidence>
<dbReference type="STRING" id="946078.GA0070622_4782"/>
<dbReference type="Proteomes" id="UP000199558">
    <property type="component" value="Unassembled WGS sequence"/>
</dbReference>
<dbReference type="InterPro" id="IPR020843">
    <property type="entry name" value="ER"/>
</dbReference>
<dbReference type="Pfam" id="PF00107">
    <property type="entry name" value="ADH_zinc_N"/>
    <property type="match status" value="1"/>
</dbReference>
<keyword evidence="3 5" id="KW-0862">Zinc</keyword>
<evidence type="ECO:0000313" key="7">
    <source>
        <dbReference type="EMBL" id="SBT67719.1"/>
    </source>
</evidence>
<dbReference type="SUPFAM" id="SSF51735">
    <property type="entry name" value="NAD(P)-binding Rossmann-fold domains"/>
    <property type="match status" value="1"/>
</dbReference>
<dbReference type="InterPro" id="IPR002328">
    <property type="entry name" value="ADH_Zn_CS"/>
</dbReference>
<dbReference type="SMART" id="SM00829">
    <property type="entry name" value="PKS_ER"/>
    <property type="match status" value="1"/>
</dbReference>
<dbReference type="InterPro" id="IPR013149">
    <property type="entry name" value="ADH-like_C"/>
</dbReference>
<reference evidence="8" key="1">
    <citation type="submission" date="2016-06" db="EMBL/GenBank/DDBJ databases">
        <authorList>
            <person name="Varghese N."/>
            <person name="Submissions Spin"/>
        </authorList>
    </citation>
    <scope>NUCLEOTIDE SEQUENCE [LARGE SCALE GENOMIC DNA]</scope>
    <source>
        <strain evidence="8">DSM 45794</strain>
    </source>
</reference>
<dbReference type="PROSITE" id="PS00059">
    <property type="entry name" value="ADH_ZINC"/>
    <property type="match status" value="1"/>
</dbReference>
<evidence type="ECO:0000256" key="1">
    <source>
        <dbReference type="ARBA" id="ARBA00001947"/>
    </source>
</evidence>
<keyword evidence="2 5" id="KW-0479">Metal-binding</keyword>
<comment type="cofactor">
    <cofactor evidence="1 5">
        <name>Zn(2+)</name>
        <dbReference type="ChEBI" id="CHEBI:29105"/>
    </cofactor>
</comment>
<dbReference type="GO" id="GO:0008270">
    <property type="term" value="F:zinc ion binding"/>
    <property type="evidence" value="ECO:0007669"/>
    <property type="project" value="InterPro"/>
</dbReference>
<organism evidence="7 8">
    <name type="scientific">Micromonospora sediminicola</name>
    <dbReference type="NCBI Taxonomy" id="946078"/>
    <lineage>
        <taxon>Bacteria</taxon>
        <taxon>Bacillati</taxon>
        <taxon>Actinomycetota</taxon>
        <taxon>Actinomycetes</taxon>
        <taxon>Micromonosporales</taxon>
        <taxon>Micromonosporaceae</taxon>
        <taxon>Micromonospora</taxon>
    </lineage>
</organism>
<dbReference type="InterPro" id="IPR013154">
    <property type="entry name" value="ADH-like_N"/>
</dbReference>
<accession>A0A1A9BFI2</accession>
<gene>
    <name evidence="7" type="ORF">GA0070622_4782</name>
</gene>
<dbReference type="InterPro" id="IPR011032">
    <property type="entry name" value="GroES-like_sf"/>
</dbReference>
<dbReference type="CDD" id="cd08260">
    <property type="entry name" value="Zn_ADH6"/>
    <property type="match status" value="1"/>
</dbReference>
<evidence type="ECO:0000259" key="6">
    <source>
        <dbReference type="SMART" id="SM00829"/>
    </source>
</evidence>
<dbReference type="InterPro" id="IPR036291">
    <property type="entry name" value="NAD(P)-bd_dom_sf"/>
</dbReference>
<name>A0A1A9BFI2_9ACTN</name>
<evidence type="ECO:0000256" key="2">
    <source>
        <dbReference type="ARBA" id="ARBA00022723"/>
    </source>
</evidence>
<dbReference type="AlphaFoldDB" id="A0A1A9BFI2"/>
<dbReference type="PANTHER" id="PTHR43401:SF5">
    <property type="entry name" value="ALCOHOL DEHYDROGENASE-RELATED"/>
    <property type="match status" value="1"/>
</dbReference>
<evidence type="ECO:0000256" key="5">
    <source>
        <dbReference type="RuleBase" id="RU361277"/>
    </source>
</evidence>
<dbReference type="Gene3D" id="3.90.180.10">
    <property type="entry name" value="Medium-chain alcohol dehydrogenases, catalytic domain"/>
    <property type="match status" value="1"/>
</dbReference>
<protein>
    <submittedName>
        <fullName evidence="7">Alcohol dehydrogenase</fullName>
    </submittedName>
</protein>
<dbReference type="EMBL" id="FLRH01000004">
    <property type="protein sequence ID" value="SBT67719.1"/>
    <property type="molecule type" value="Genomic_DNA"/>
</dbReference>